<name>A0ACB9YSM5_9PEZI</name>
<reference evidence="1 2" key="1">
    <citation type="journal article" date="2022" name="New Phytol.">
        <title>Ecological generalism drives hyperdiversity of secondary metabolite gene clusters in xylarialean endophytes.</title>
        <authorList>
            <person name="Franco M.E.E."/>
            <person name="Wisecaver J.H."/>
            <person name="Arnold A.E."/>
            <person name="Ju Y.M."/>
            <person name="Slot J.C."/>
            <person name="Ahrendt S."/>
            <person name="Moore L.P."/>
            <person name="Eastman K.E."/>
            <person name="Scott K."/>
            <person name="Konkel Z."/>
            <person name="Mondo S.J."/>
            <person name="Kuo A."/>
            <person name="Hayes R.D."/>
            <person name="Haridas S."/>
            <person name="Andreopoulos B."/>
            <person name="Riley R."/>
            <person name="LaButti K."/>
            <person name="Pangilinan J."/>
            <person name="Lipzen A."/>
            <person name="Amirebrahimi M."/>
            <person name="Yan J."/>
            <person name="Adam C."/>
            <person name="Keymanesh K."/>
            <person name="Ng V."/>
            <person name="Louie K."/>
            <person name="Northen T."/>
            <person name="Drula E."/>
            <person name="Henrissat B."/>
            <person name="Hsieh H.M."/>
            <person name="Youens-Clark K."/>
            <person name="Lutzoni F."/>
            <person name="Miadlikowska J."/>
            <person name="Eastwood D.C."/>
            <person name="Hamelin R.C."/>
            <person name="Grigoriev I.V."/>
            <person name="U'Ren J.M."/>
        </authorList>
    </citation>
    <scope>NUCLEOTIDE SEQUENCE [LARGE SCALE GENOMIC DNA]</scope>
    <source>
        <strain evidence="1 2">CBS 119005</strain>
    </source>
</reference>
<organism evidence="1 2">
    <name type="scientific">Hypoxylon rubiginosum</name>
    <dbReference type="NCBI Taxonomy" id="110542"/>
    <lineage>
        <taxon>Eukaryota</taxon>
        <taxon>Fungi</taxon>
        <taxon>Dikarya</taxon>
        <taxon>Ascomycota</taxon>
        <taxon>Pezizomycotina</taxon>
        <taxon>Sordariomycetes</taxon>
        <taxon>Xylariomycetidae</taxon>
        <taxon>Xylariales</taxon>
        <taxon>Hypoxylaceae</taxon>
        <taxon>Hypoxylon</taxon>
    </lineage>
</organism>
<dbReference type="Proteomes" id="UP001497700">
    <property type="component" value="Unassembled WGS sequence"/>
</dbReference>
<comment type="caution">
    <text evidence="1">The sequence shown here is derived from an EMBL/GenBank/DDBJ whole genome shotgun (WGS) entry which is preliminary data.</text>
</comment>
<protein>
    <submittedName>
        <fullName evidence="1">Uncharacterized protein</fullName>
    </submittedName>
</protein>
<evidence type="ECO:0000313" key="2">
    <source>
        <dbReference type="Proteomes" id="UP001497700"/>
    </source>
</evidence>
<keyword evidence="2" id="KW-1185">Reference proteome</keyword>
<accession>A0ACB9YSM5</accession>
<proteinExistence type="predicted"/>
<evidence type="ECO:0000313" key="1">
    <source>
        <dbReference type="EMBL" id="KAI4862212.1"/>
    </source>
</evidence>
<sequence>MADQRVSTPTGSRSTVRRTLRSSSQSPSRLQHRLGDDFLSQLSPNAAVEALRSPTGSLKICMDQASASEQAFAMRAAIASKKIRDWLEELYGWLWPRNSGSAGFEMPPTKRRKLSQSEPQGADTKGKLAESDPTHDGEYLGSLPAAVVDHYEKRVEQIQQDLDELDLEEIKSQVLHNHIFPLSRPGSPFSESGRSVASTSMFAKMEDLTAVVTAITVQALPNISRLSKLLDTWSVRLLILRKVPSLFQMITDAEIALRSGWSAIEEEKPSGLSRKDFDVMKRVIQQKVTKPGRALDYMLDLLEGSQDILPDDWLNDMEALERDYALWETTAEHKVRTGESSSLFEVSPKHVYRTEPETPQPKIQIHGPSPTKDSPESPDMMQFASPLKPSDYSPESGADGVLDTPSRGPLKGDFGAIPQRAAVKILVDKPDREIPGSTQRTTTSGQTSPVLGEVDQNIIRNTYQESKRPDVVVRSESTLADEPEAPVLEPSILEPVDEEGEEPDLPPARFLKRVESKDSFASTVIHEPPSSFVDHSDNVSFREGSMEPELPRLPDPDEPFSSDAISPPSSPPLRYKIRSTSVTFKDVPEITMLPEMNSTPPRSPLDPPETFDADTSFEYESQIGSPSRMSTISSNSEDEQLQQQITEILETIPAKFRFERKPRINLNPPDLNLPPRPKSKADNTRRSNSSLSSRAGTPYSRSGTPSFMLAPARENRPRTKSSQGIRVYNLTRSTGEPPLKLLIRSVGEKGERVMVRIGGGWADLGEYLREYALHHSSRSKGEGMVDVKDVPAVPSGLASSPSSRPNSAMGSPITPLAVRKTRKSLGEEGAPRYPPKTPFSSAKQESNTPNSEMSARSRESSHVDWDEEDSALGLAGPKGKKVDMNDESRKWVESVKEKVRIASGERPPPDQRLDTKFGEMGKVGGTKRLFRKH</sequence>
<gene>
    <name evidence="1" type="ORF">F4820DRAFT_460375</name>
</gene>
<dbReference type="EMBL" id="MU393531">
    <property type="protein sequence ID" value="KAI4862212.1"/>
    <property type="molecule type" value="Genomic_DNA"/>
</dbReference>